<dbReference type="Proteomes" id="UP000325902">
    <property type="component" value="Unassembled WGS sequence"/>
</dbReference>
<keyword evidence="3" id="KW-1185">Reference proteome</keyword>
<organism evidence="2 3">
    <name type="scientific">Lasiodiplodia theobromae</name>
    <dbReference type="NCBI Taxonomy" id="45133"/>
    <lineage>
        <taxon>Eukaryota</taxon>
        <taxon>Fungi</taxon>
        <taxon>Dikarya</taxon>
        <taxon>Ascomycota</taxon>
        <taxon>Pezizomycotina</taxon>
        <taxon>Dothideomycetes</taxon>
        <taxon>Dothideomycetes incertae sedis</taxon>
        <taxon>Botryosphaeriales</taxon>
        <taxon>Botryosphaeriaceae</taxon>
        <taxon>Lasiodiplodia</taxon>
    </lineage>
</organism>
<name>A0A5N5CXD8_9PEZI</name>
<dbReference type="PANTHER" id="PTHR36578:SF1">
    <property type="entry name" value="APPLE DOMAIN-CONTAINING PROTEIN"/>
    <property type="match status" value="1"/>
</dbReference>
<evidence type="ECO:0000313" key="3">
    <source>
        <dbReference type="Proteomes" id="UP000325902"/>
    </source>
</evidence>
<dbReference type="EMBL" id="VCHE01000155">
    <property type="protein sequence ID" value="KAB2570030.1"/>
    <property type="molecule type" value="Genomic_DNA"/>
</dbReference>
<dbReference type="OrthoDB" id="271448at2759"/>
<feature type="chain" id="PRO_5024980466" description="Carbohydrate-binding-like protein" evidence="1">
    <location>
        <begin position="17"/>
        <end position="777"/>
    </location>
</feature>
<dbReference type="AlphaFoldDB" id="A0A5N5CXD8"/>
<evidence type="ECO:0000313" key="2">
    <source>
        <dbReference type="EMBL" id="KAB2570030.1"/>
    </source>
</evidence>
<feature type="signal peptide" evidence="1">
    <location>
        <begin position="1"/>
        <end position="16"/>
    </location>
</feature>
<evidence type="ECO:0008006" key="4">
    <source>
        <dbReference type="Google" id="ProtNLM"/>
    </source>
</evidence>
<proteinExistence type="predicted"/>
<evidence type="ECO:0000256" key="1">
    <source>
        <dbReference type="SAM" id="SignalP"/>
    </source>
</evidence>
<reference evidence="2 3" key="1">
    <citation type="journal article" date="2019" name="Sci. Rep.">
        <title>A multi-omics analysis of the grapevine pathogen Lasiodiplodia theobromae reveals that temperature affects the expression of virulence- and pathogenicity-related genes.</title>
        <authorList>
            <person name="Felix C."/>
            <person name="Meneses R."/>
            <person name="Goncalves M.F.M."/>
            <person name="Tilleman L."/>
            <person name="Duarte A.S."/>
            <person name="Jorrin-Novo J.V."/>
            <person name="Van de Peer Y."/>
            <person name="Deforce D."/>
            <person name="Van Nieuwerburgh F."/>
            <person name="Esteves A.C."/>
            <person name="Alves A."/>
        </authorList>
    </citation>
    <scope>NUCLEOTIDE SEQUENCE [LARGE SCALE GENOMIC DNA]</scope>
    <source>
        <strain evidence="2 3">LA-SOL3</strain>
    </source>
</reference>
<keyword evidence="1" id="KW-0732">Signal</keyword>
<gene>
    <name evidence="2" type="ORF">DBV05_g11308</name>
</gene>
<accession>A0A5N5CXD8</accession>
<comment type="caution">
    <text evidence="2">The sequence shown here is derived from an EMBL/GenBank/DDBJ whole genome shotgun (WGS) entry which is preliminary data.</text>
</comment>
<dbReference type="PANTHER" id="PTHR36578">
    <property type="entry name" value="CHROMOSOME 15, WHOLE GENOME SHOTGUN SEQUENCE"/>
    <property type="match status" value="1"/>
</dbReference>
<sequence>MHSAYLLPLLAGLAASQSTSTDIPADAVPTPDALDVDFLRDIPAPTYTTIEGVLSQDVPYATATAIESAAADVSETPLSVFPAVTTVPINAAGESDAVETGTPSKRGAAAAAAAALERRAACDSQATIANYYDVDVSSYASFKADTKISQVANDAATPSGYFNNFKNKDAANSAYGYLGYKVLQTGYDVDNCAQECTDKEGCLGFNIFFERDPTIEPGDGCTNPTAFANIKCSFWGSALDETTATNSGQWRADFQVGIAGSNAYTSEKVGPTLDGWDAPLRLNNAAMNAPLRDCANTWTYMGYKFFNDGPFSVEACAAACDAQTEYNIAHPPSSGYVPLCAAFGTYLLTKTTSSGSVIQGQICTMYTSAWDAEYAVNTASYDDSIGAKYTYSYSFFYSKPQNQPVCAADLSYLESSGAEFCSSYISYTPSTSTAISTTVPGVSTVYQTTDSTTTTTVYTSTATVTATGGSLRRRDDDADFTGSDYSIDISTSTVSIPNKSAIGNSTVAPTDVQIAKRAVATPASITGWPAAKISAACSNVATGVVTTTSISTAPVPLTTAVVTRTATQTVSTVSTLTVPAVLLSSPTTIVSGRTTSSDDNYYRLELPFAISAYGVSSSVVYLTDNSVLYWPSSDASQNYGWEYTNYALPYSTSSFGSAALFGLWDDLYVYYGTNQGIYYDVTGAVGSRTVLFEFYTSAFSRSNEYYHFTITMSENNPGVAVYRYYDVYQSGYSATVGAQKRGGQSVQYSFNQAVITPGLMLTVDTNTNTITRGSFTP</sequence>
<protein>
    <recommendedName>
        <fullName evidence="4">Carbohydrate-binding-like protein</fullName>
    </recommendedName>
</protein>